<dbReference type="SFLD" id="SFLDS00019">
    <property type="entry name" value="Glutathione_Transferase_(cytos"/>
    <property type="match status" value="1"/>
</dbReference>
<dbReference type="EMBL" id="JBGBPQ010000005">
    <property type="protein sequence ID" value="KAL1524409.1"/>
    <property type="molecule type" value="Genomic_DNA"/>
</dbReference>
<dbReference type="InterPro" id="IPR040079">
    <property type="entry name" value="Glutathione_S-Trfase"/>
</dbReference>
<dbReference type="SUPFAM" id="SSF47616">
    <property type="entry name" value="GST C-terminal domain-like"/>
    <property type="match status" value="1"/>
</dbReference>
<dbReference type="InterPro" id="IPR036249">
    <property type="entry name" value="Thioredoxin-like_sf"/>
</dbReference>
<dbReference type="Gene3D" id="1.20.1050.10">
    <property type="match status" value="1"/>
</dbReference>
<dbReference type="PANTHER" id="PTHR11571">
    <property type="entry name" value="GLUTATHIONE S-TRANSFERASE"/>
    <property type="match status" value="1"/>
</dbReference>
<dbReference type="Pfam" id="PF13409">
    <property type="entry name" value="GST_N_2"/>
    <property type="match status" value="1"/>
</dbReference>
<gene>
    <name evidence="3" type="ORF">AB1Y20_019304</name>
</gene>
<dbReference type="InterPro" id="IPR010987">
    <property type="entry name" value="Glutathione-S-Trfase_C-like"/>
</dbReference>
<dbReference type="GO" id="GO:0004364">
    <property type="term" value="F:glutathione transferase activity"/>
    <property type="evidence" value="ECO:0007669"/>
    <property type="project" value="TreeGrafter"/>
</dbReference>
<accession>A0AB34JVH3</accession>
<dbReference type="SUPFAM" id="SSF52833">
    <property type="entry name" value="Thioredoxin-like"/>
    <property type="match status" value="1"/>
</dbReference>
<proteinExistence type="predicted"/>
<dbReference type="AlphaFoldDB" id="A0AB34JVH3"/>
<feature type="domain" description="GST C-terminal" evidence="2">
    <location>
        <begin position="89"/>
        <end position="234"/>
    </location>
</feature>
<comment type="caution">
    <text evidence="3">The sequence shown here is derived from an EMBL/GenBank/DDBJ whole genome shotgun (WGS) entry which is preliminary data.</text>
</comment>
<keyword evidence="4" id="KW-1185">Reference proteome</keyword>
<reference evidence="3 4" key="1">
    <citation type="journal article" date="2024" name="Science">
        <title>Giant polyketide synthase enzymes in the biosynthesis of giant marine polyether toxins.</title>
        <authorList>
            <person name="Fallon T.R."/>
            <person name="Shende V.V."/>
            <person name="Wierzbicki I.H."/>
            <person name="Pendleton A.L."/>
            <person name="Watervoot N.F."/>
            <person name="Auber R.P."/>
            <person name="Gonzalez D.J."/>
            <person name="Wisecaver J.H."/>
            <person name="Moore B.S."/>
        </authorList>
    </citation>
    <scope>NUCLEOTIDE SEQUENCE [LARGE SCALE GENOMIC DNA]</scope>
    <source>
        <strain evidence="3 4">12B1</strain>
    </source>
</reference>
<dbReference type="InterPro" id="IPR004045">
    <property type="entry name" value="Glutathione_S-Trfase_N"/>
</dbReference>
<dbReference type="Proteomes" id="UP001515480">
    <property type="component" value="Unassembled WGS sequence"/>
</dbReference>
<organism evidence="3 4">
    <name type="scientific">Prymnesium parvum</name>
    <name type="common">Toxic golden alga</name>
    <dbReference type="NCBI Taxonomy" id="97485"/>
    <lineage>
        <taxon>Eukaryota</taxon>
        <taxon>Haptista</taxon>
        <taxon>Haptophyta</taxon>
        <taxon>Prymnesiophyceae</taxon>
        <taxon>Prymnesiales</taxon>
        <taxon>Prymnesiaceae</taxon>
        <taxon>Prymnesium</taxon>
    </lineage>
</organism>
<dbReference type="CDD" id="cd03039">
    <property type="entry name" value="GST_N_Sigma_like"/>
    <property type="match status" value="1"/>
</dbReference>
<dbReference type="Pfam" id="PF14497">
    <property type="entry name" value="GST_C_3"/>
    <property type="match status" value="1"/>
</dbReference>
<evidence type="ECO:0000259" key="1">
    <source>
        <dbReference type="PROSITE" id="PS50404"/>
    </source>
</evidence>
<dbReference type="Gene3D" id="3.40.30.10">
    <property type="entry name" value="Glutaredoxin"/>
    <property type="match status" value="1"/>
</dbReference>
<dbReference type="InterPro" id="IPR036282">
    <property type="entry name" value="Glutathione-S-Trfase_C_sf"/>
</dbReference>
<evidence type="ECO:0000313" key="4">
    <source>
        <dbReference type="Proteomes" id="UP001515480"/>
    </source>
</evidence>
<protein>
    <recommendedName>
        <fullName evidence="5">Glutathione transferase</fullName>
    </recommendedName>
</protein>
<dbReference type="PROSITE" id="PS50405">
    <property type="entry name" value="GST_CTER"/>
    <property type="match status" value="1"/>
</dbReference>
<dbReference type="GO" id="GO:0006749">
    <property type="term" value="P:glutathione metabolic process"/>
    <property type="evidence" value="ECO:0007669"/>
    <property type="project" value="TreeGrafter"/>
</dbReference>
<evidence type="ECO:0000259" key="2">
    <source>
        <dbReference type="PROSITE" id="PS50405"/>
    </source>
</evidence>
<dbReference type="InterPro" id="IPR050213">
    <property type="entry name" value="GST_superfamily"/>
</dbReference>
<dbReference type="PANTHER" id="PTHR11571:SF252">
    <property type="entry name" value="GLUTATHIONE S-TRANSFERASE"/>
    <property type="match status" value="1"/>
</dbReference>
<dbReference type="InterPro" id="IPR004046">
    <property type="entry name" value="GST_C"/>
</dbReference>
<evidence type="ECO:0008006" key="5">
    <source>
        <dbReference type="Google" id="ProtNLM"/>
    </source>
</evidence>
<sequence>MSASMELAAKSINLLYLDAKASAEPIRLALFISDIPFNDVRVSYAQIASMRESGYLPFGQVPALEVDGKVYVQSQAILRWVGRQTRLYPNHLQLQADQVDEALADIKHSLLPAWYGAVMGRNPTTGEPLLRLDEQQRAMTIELLNSVVLPTRLAQLDRLLTVTSDGPFVCGEEMTIADLSLYVFAAGLQDGTGVPPGISTTILRPFSRILKVLHKVENHEKVIAWNNRASPAPAETTHNS</sequence>
<feature type="domain" description="GST N-terminal" evidence="1">
    <location>
        <begin position="10"/>
        <end position="89"/>
    </location>
</feature>
<dbReference type="PROSITE" id="PS50404">
    <property type="entry name" value="GST_NTER"/>
    <property type="match status" value="1"/>
</dbReference>
<name>A0AB34JVH3_PRYPA</name>
<evidence type="ECO:0000313" key="3">
    <source>
        <dbReference type="EMBL" id="KAL1524409.1"/>
    </source>
</evidence>